<dbReference type="VEuPathDB" id="FungiDB:HpaG800395"/>
<protein>
    <submittedName>
        <fullName evidence="1">Uncharacterized protein</fullName>
    </submittedName>
</protein>
<accession>M4B297</accession>
<organism evidence="1 2">
    <name type="scientific">Hyaloperonospora arabidopsidis (strain Emoy2)</name>
    <name type="common">Downy mildew agent</name>
    <name type="synonym">Peronospora arabidopsidis</name>
    <dbReference type="NCBI Taxonomy" id="559515"/>
    <lineage>
        <taxon>Eukaryota</taxon>
        <taxon>Sar</taxon>
        <taxon>Stramenopiles</taxon>
        <taxon>Oomycota</taxon>
        <taxon>Peronosporomycetes</taxon>
        <taxon>Peronosporales</taxon>
        <taxon>Peronosporaceae</taxon>
        <taxon>Hyaloperonospora</taxon>
    </lineage>
</organism>
<dbReference type="AlphaFoldDB" id="M4B297"/>
<dbReference type="Proteomes" id="UP000011713">
    <property type="component" value="Unassembled WGS sequence"/>
</dbReference>
<dbReference type="EnsemblProtists" id="HpaT800395">
    <property type="protein sequence ID" value="HpaP800395"/>
    <property type="gene ID" value="HpaG800395"/>
</dbReference>
<keyword evidence="2" id="KW-1185">Reference proteome</keyword>
<name>M4B297_HYAAE</name>
<evidence type="ECO:0000313" key="2">
    <source>
        <dbReference type="Proteomes" id="UP000011713"/>
    </source>
</evidence>
<proteinExistence type="predicted"/>
<evidence type="ECO:0000313" key="1">
    <source>
        <dbReference type="EnsemblProtists" id="HpaP800395"/>
    </source>
</evidence>
<dbReference type="HOGENOM" id="CLU_3054438_0_0_1"/>
<dbReference type="EMBL" id="JH597777">
    <property type="status" value="NOT_ANNOTATED_CDS"/>
    <property type="molecule type" value="Genomic_DNA"/>
</dbReference>
<reference evidence="2" key="1">
    <citation type="journal article" date="2010" name="Science">
        <title>Signatures of adaptation to obligate biotrophy in the Hyaloperonospora arabidopsidis genome.</title>
        <authorList>
            <person name="Baxter L."/>
            <person name="Tripathy S."/>
            <person name="Ishaque N."/>
            <person name="Boot N."/>
            <person name="Cabral A."/>
            <person name="Kemen E."/>
            <person name="Thines M."/>
            <person name="Ah-Fong A."/>
            <person name="Anderson R."/>
            <person name="Badejoko W."/>
            <person name="Bittner-Eddy P."/>
            <person name="Boore J.L."/>
            <person name="Chibucos M.C."/>
            <person name="Coates M."/>
            <person name="Dehal P."/>
            <person name="Delehaunty K."/>
            <person name="Dong S."/>
            <person name="Downton P."/>
            <person name="Dumas B."/>
            <person name="Fabro G."/>
            <person name="Fronick C."/>
            <person name="Fuerstenberg S.I."/>
            <person name="Fulton L."/>
            <person name="Gaulin E."/>
            <person name="Govers F."/>
            <person name="Hughes L."/>
            <person name="Humphray S."/>
            <person name="Jiang R.H."/>
            <person name="Judelson H."/>
            <person name="Kamoun S."/>
            <person name="Kyung K."/>
            <person name="Meijer H."/>
            <person name="Minx P."/>
            <person name="Morris P."/>
            <person name="Nelson J."/>
            <person name="Phuntumart V."/>
            <person name="Qutob D."/>
            <person name="Rehmany A."/>
            <person name="Rougon-Cardoso A."/>
            <person name="Ryden P."/>
            <person name="Torto-Alalibo T."/>
            <person name="Studholme D."/>
            <person name="Wang Y."/>
            <person name="Win J."/>
            <person name="Wood J."/>
            <person name="Clifton S.W."/>
            <person name="Rogers J."/>
            <person name="Van den Ackerveken G."/>
            <person name="Jones J.D."/>
            <person name="McDowell J.M."/>
            <person name="Beynon J."/>
            <person name="Tyler B.M."/>
        </authorList>
    </citation>
    <scope>NUCLEOTIDE SEQUENCE [LARGE SCALE GENOMIC DNA]</scope>
    <source>
        <strain evidence="2">Emoy2</strain>
    </source>
</reference>
<dbReference type="InParanoid" id="M4B297"/>
<reference evidence="1" key="2">
    <citation type="submission" date="2015-06" db="UniProtKB">
        <authorList>
            <consortium name="EnsemblProtists"/>
        </authorList>
    </citation>
    <scope>IDENTIFICATION</scope>
    <source>
        <strain evidence="1">Emoy2</strain>
    </source>
</reference>
<sequence length="54" mass="6353">MSVDKMRTTDATRLGREEVDGCMYFNEVEEFGWSSRGAPCARREWVQSQSHFDY</sequence>